<organism evidence="2 3">
    <name type="scientific">Neolewinella litorea</name>
    <dbReference type="NCBI Taxonomy" id="2562452"/>
    <lineage>
        <taxon>Bacteria</taxon>
        <taxon>Pseudomonadati</taxon>
        <taxon>Bacteroidota</taxon>
        <taxon>Saprospiria</taxon>
        <taxon>Saprospirales</taxon>
        <taxon>Lewinellaceae</taxon>
        <taxon>Neolewinella</taxon>
    </lineage>
</organism>
<evidence type="ECO:0000313" key="2">
    <source>
        <dbReference type="EMBL" id="THH36483.1"/>
    </source>
</evidence>
<dbReference type="RefSeq" id="WP_136460103.1">
    <property type="nucleotide sequence ID" value="NZ_SRSF01000008.1"/>
</dbReference>
<evidence type="ECO:0000256" key="1">
    <source>
        <dbReference type="SAM" id="SignalP"/>
    </source>
</evidence>
<dbReference type="AlphaFoldDB" id="A0A4V3XKC9"/>
<protein>
    <submittedName>
        <fullName evidence="2">Uncharacterized protein</fullName>
    </submittedName>
</protein>
<dbReference type="EMBL" id="SRSF01000008">
    <property type="protein sequence ID" value="THH36483.1"/>
    <property type="molecule type" value="Genomic_DNA"/>
</dbReference>
<sequence length="70" mass="7509">MSIRPRFLLLPLLLAATGLAGQSALLHDAALTGWHVIVDGRGKVPVTDQDHFVWEDSVLHVLPTAKAGSQ</sequence>
<evidence type="ECO:0000313" key="3">
    <source>
        <dbReference type="Proteomes" id="UP000308528"/>
    </source>
</evidence>
<feature type="chain" id="PRO_5020534856" evidence="1">
    <location>
        <begin position="21"/>
        <end position="70"/>
    </location>
</feature>
<comment type="caution">
    <text evidence="2">The sequence shown here is derived from an EMBL/GenBank/DDBJ whole genome shotgun (WGS) entry which is preliminary data.</text>
</comment>
<reference evidence="2 3" key="1">
    <citation type="submission" date="2019-04" db="EMBL/GenBank/DDBJ databases">
        <title>Lewinella litorea sp. nov., isolated from a marine sand.</title>
        <authorList>
            <person name="Yoon J.-H."/>
        </authorList>
    </citation>
    <scope>NUCLEOTIDE SEQUENCE [LARGE SCALE GENOMIC DNA]</scope>
    <source>
        <strain evidence="2 3">HSMS-39</strain>
    </source>
</reference>
<name>A0A4V3XKC9_9BACT</name>
<accession>A0A4V3XKC9</accession>
<proteinExistence type="predicted"/>
<keyword evidence="3" id="KW-1185">Reference proteome</keyword>
<feature type="signal peptide" evidence="1">
    <location>
        <begin position="1"/>
        <end position="20"/>
    </location>
</feature>
<gene>
    <name evidence="2" type="ORF">E4021_14545</name>
</gene>
<keyword evidence="1" id="KW-0732">Signal</keyword>
<dbReference type="Proteomes" id="UP000308528">
    <property type="component" value="Unassembled WGS sequence"/>
</dbReference>